<reference evidence="2" key="1">
    <citation type="journal article" date="2019" name="Int. J. Syst. Evol. Microbiol.">
        <title>The Global Catalogue of Microorganisms (GCM) 10K type strain sequencing project: providing services to taxonomists for standard genome sequencing and annotation.</title>
        <authorList>
            <consortium name="The Broad Institute Genomics Platform"/>
            <consortium name="The Broad Institute Genome Sequencing Center for Infectious Disease"/>
            <person name="Wu L."/>
            <person name="Ma J."/>
        </authorList>
    </citation>
    <scope>NUCLEOTIDE SEQUENCE [LARGE SCALE GENOMIC DNA]</scope>
    <source>
        <strain evidence="2">CCUG 62945</strain>
    </source>
</reference>
<protein>
    <submittedName>
        <fullName evidence="1">Uncharacterized protein</fullName>
    </submittedName>
</protein>
<organism evidence="1 2">
    <name type="scientific">Iodobacter arcticus</name>
    <dbReference type="NCBI Taxonomy" id="590593"/>
    <lineage>
        <taxon>Bacteria</taxon>
        <taxon>Pseudomonadati</taxon>
        <taxon>Pseudomonadota</taxon>
        <taxon>Betaproteobacteria</taxon>
        <taxon>Neisseriales</taxon>
        <taxon>Chitinibacteraceae</taxon>
        <taxon>Iodobacter</taxon>
    </lineage>
</organism>
<evidence type="ECO:0000313" key="1">
    <source>
        <dbReference type="EMBL" id="MFC7419376.1"/>
    </source>
</evidence>
<name>A0ABW2QVE0_9NEIS</name>
<dbReference type="Proteomes" id="UP001596473">
    <property type="component" value="Unassembled WGS sequence"/>
</dbReference>
<sequence length="104" mass="11965">MSIAIGIQQRPGLAEAVKVAENVMISMRTIDWLIRKKLSVQLQGSRDTKTGKPFVLIQYAKGWCAKFKADFGAEIVQHMRSKEGQFELWQFEMQGCLVQWFEEV</sequence>
<proteinExistence type="predicted"/>
<gene>
    <name evidence="1" type="ORF">ACFQNF_05735</name>
</gene>
<dbReference type="RefSeq" id="WP_380186822.1">
    <property type="nucleotide sequence ID" value="NZ_JBHTBQ010000009.1"/>
</dbReference>
<evidence type="ECO:0000313" key="2">
    <source>
        <dbReference type="Proteomes" id="UP001596473"/>
    </source>
</evidence>
<dbReference type="EMBL" id="JBHTBQ010000009">
    <property type="protein sequence ID" value="MFC7419376.1"/>
    <property type="molecule type" value="Genomic_DNA"/>
</dbReference>
<keyword evidence="2" id="KW-1185">Reference proteome</keyword>
<accession>A0ABW2QVE0</accession>
<comment type="caution">
    <text evidence="1">The sequence shown here is derived from an EMBL/GenBank/DDBJ whole genome shotgun (WGS) entry which is preliminary data.</text>
</comment>